<dbReference type="SMART" id="SM00270">
    <property type="entry name" value="ChtBD1"/>
    <property type="match status" value="3"/>
</dbReference>
<dbReference type="AlphaFoldDB" id="A0A0Q3H1E6"/>
<accession>A0A0Q3H1E6</accession>
<comment type="caution">
    <text evidence="5">Lacks conserved residue(s) required for the propagation of feature annotation.</text>
</comment>
<reference evidence="8 9" key="1">
    <citation type="journal article" date="2010" name="Nature">
        <title>Genome sequencing and analysis of the model grass Brachypodium distachyon.</title>
        <authorList>
            <consortium name="International Brachypodium Initiative"/>
        </authorList>
    </citation>
    <scope>NUCLEOTIDE SEQUENCE [LARGE SCALE GENOMIC DNA]</scope>
    <source>
        <strain evidence="8">Bd21</strain>
        <strain evidence="9">cv. Bd21</strain>
    </source>
</reference>
<feature type="disulfide bond" evidence="5">
    <location>
        <begin position="43"/>
        <end position="55"/>
    </location>
</feature>
<dbReference type="RefSeq" id="XP_010238989.1">
    <property type="nucleotide sequence ID" value="XM_010240687.2"/>
</dbReference>
<reference evidence="8" key="2">
    <citation type="submission" date="2017-06" db="EMBL/GenBank/DDBJ databases">
        <title>WGS assembly of Brachypodium distachyon.</title>
        <authorList>
            <consortium name="The International Brachypodium Initiative"/>
            <person name="Lucas S."/>
            <person name="Harmon-Smith M."/>
            <person name="Lail K."/>
            <person name="Tice H."/>
            <person name="Grimwood J."/>
            <person name="Bruce D."/>
            <person name="Barry K."/>
            <person name="Shu S."/>
            <person name="Lindquist E."/>
            <person name="Wang M."/>
            <person name="Pitluck S."/>
            <person name="Vogel J.P."/>
            <person name="Garvin D.F."/>
            <person name="Mockler T.C."/>
            <person name="Schmutz J."/>
            <person name="Rokhsar D."/>
            <person name="Bevan M.W."/>
        </authorList>
    </citation>
    <scope>NUCLEOTIDE SEQUENCE</scope>
    <source>
        <strain evidence="8">Bd21</strain>
    </source>
</reference>
<evidence type="ECO:0000259" key="7">
    <source>
        <dbReference type="PROSITE" id="PS50941"/>
    </source>
</evidence>
<dbReference type="Gramene" id="KQJ87194">
    <property type="protein sequence ID" value="KQJ87194"/>
    <property type="gene ID" value="BRADI_4g09680v3"/>
</dbReference>
<dbReference type="CDD" id="cd00035">
    <property type="entry name" value="ChtBD1"/>
    <property type="match status" value="1"/>
</dbReference>
<sequence>MKKKVVILLVLALALAFAAPTHAQLQLLPCPPECGKDKGNTECPNNLCCSAGGLCGLGNAYCGAGCQSGACQLTSCGTDRPCHNNQCCKNEKCGLGSKYCGEGCYSGPCIADQKCSKDNKCPNNFCCNNKGFCGLGDRYCKVDAEVGCQSGPCYNIDDVDDGRSFLGSILDCLLP</sequence>
<evidence type="ECO:0000256" key="4">
    <source>
        <dbReference type="ARBA" id="ARBA00023283"/>
    </source>
</evidence>
<evidence type="ECO:0000256" key="6">
    <source>
        <dbReference type="SAM" id="SignalP"/>
    </source>
</evidence>
<feature type="domain" description="Chitin-binding type-1" evidence="7">
    <location>
        <begin position="31"/>
        <end position="73"/>
    </location>
</feature>
<dbReference type="EnsemblPlants" id="KQJ87194">
    <property type="protein sequence ID" value="KQJ87194"/>
    <property type="gene ID" value="BRADI_4g09680v3"/>
</dbReference>
<evidence type="ECO:0000313" key="9">
    <source>
        <dbReference type="EnsemblPlants" id="KQJ87194"/>
    </source>
</evidence>
<dbReference type="PANTHER" id="PTHR47849">
    <property type="entry name" value="CHITIN-BINDING LECTIN 1"/>
    <property type="match status" value="1"/>
</dbReference>
<feature type="chain" id="PRO_5044545943" description="Chitin-binding type-1 domain-containing protein" evidence="6">
    <location>
        <begin position="24"/>
        <end position="175"/>
    </location>
</feature>
<dbReference type="EMBL" id="CM000883">
    <property type="protein sequence ID" value="KQJ87194.1"/>
    <property type="molecule type" value="Genomic_DNA"/>
</dbReference>
<dbReference type="PANTHER" id="PTHR47849:SF13">
    <property type="entry name" value="AGGLUTININ ISOLECTIN 1"/>
    <property type="match status" value="1"/>
</dbReference>
<evidence type="ECO:0000256" key="1">
    <source>
        <dbReference type="ARBA" id="ARBA00022669"/>
    </source>
</evidence>
<dbReference type="PROSITE" id="PS00026">
    <property type="entry name" value="CHIT_BIND_I_1"/>
    <property type="match status" value="1"/>
</dbReference>
<name>A0A0Q3H1E6_BRADI</name>
<dbReference type="InterPro" id="IPR036861">
    <property type="entry name" value="Endochitinase-like_sf"/>
</dbReference>
<reference evidence="9" key="3">
    <citation type="submission" date="2018-08" db="UniProtKB">
        <authorList>
            <consortium name="EnsemblPlants"/>
        </authorList>
    </citation>
    <scope>IDENTIFICATION</scope>
    <source>
        <strain evidence="9">cv. Bd21</strain>
    </source>
</reference>
<feature type="disulfide bond" evidence="5">
    <location>
        <begin position="126"/>
        <end position="140"/>
    </location>
</feature>
<feature type="domain" description="Chitin-binding type-1" evidence="7">
    <location>
        <begin position="112"/>
        <end position="155"/>
    </location>
</feature>
<dbReference type="ExpressionAtlas" id="A0A0Q3H1E6">
    <property type="expression patterns" value="baseline"/>
</dbReference>
<evidence type="ECO:0000313" key="10">
    <source>
        <dbReference type="Proteomes" id="UP000008810"/>
    </source>
</evidence>
<dbReference type="GO" id="GO:0008061">
    <property type="term" value="F:chitin binding"/>
    <property type="evidence" value="ECO:0007669"/>
    <property type="project" value="UniProtKB-UniRule"/>
</dbReference>
<evidence type="ECO:0000313" key="8">
    <source>
        <dbReference type="EMBL" id="KQJ87194.1"/>
    </source>
</evidence>
<dbReference type="STRING" id="15368.A0A0Q3H1E6"/>
<keyword evidence="10" id="KW-1185">Reference proteome</keyword>
<evidence type="ECO:0000256" key="3">
    <source>
        <dbReference type="ARBA" id="ARBA00023157"/>
    </source>
</evidence>
<organism evidence="8">
    <name type="scientific">Brachypodium distachyon</name>
    <name type="common">Purple false brome</name>
    <name type="synonym">Trachynia distachya</name>
    <dbReference type="NCBI Taxonomy" id="15368"/>
    <lineage>
        <taxon>Eukaryota</taxon>
        <taxon>Viridiplantae</taxon>
        <taxon>Streptophyta</taxon>
        <taxon>Embryophyta</taxon>
        <taxon>Tracheophyta</taxon>
        <taxon>Spermatophyta</taxon>
        <taxon>Magnoliopsida</taxon>
        <taxon>Liliopsida</taxon>
        <taxon>Poales</taxon>
        <taxon>Poaceae</taxon>
        <taxon>BOP clade</taxon>
        <taxon>Pooideae</taxon>
        <taxon>Stipodae</taxon>
        <taxon>Brachypodieae</taxon>
        <taxon>Brachypodium</taxon>
    </lineage>
</organism>
<dbReference type="Proteomes" id="UP000008810">
    <property type="component" value="Chromosome 4"/>
</dbReference>
<protein>
    <recommendedName>
        <fullName evidence="7">Chitin-binding type-1 domain-containing protein</fullName>
    </recommendedName>
</protein>
<dbReference type="SUPFAM" id="SSF57016">
    <property type="entry name" value="Plant lectins/antimicrobial peptides"/>
    <property type="match status" value="2"/>
</dbReference>
<dbReference type="GO" id="GO:0030246">
    <property type="term" value="F:carbohydrate binding"/>
    <property type="evidence" value="ECO:0007669"/>
    <property type="project" value="UniProtKB-KW"/>
</dbReference>
<gene>
    <name evidence="9" type="primary">LOC104584891</name>
    <name evidence="8" type="ORF">BRADI_4g09680v3</name>
</gene>
<dbReference type="InterPro" id="IPR001002">
    <property type="entry name" value="Chitin-bd_1"/>
</dbReference>
<keyword evidence="2" id="KW-0430">Lectin</keyword>
<proteinExistence type="predicted"/>
<feature type="disulfide bond" evidence="5">
    <location>
        <begin position="121"/>
        <end position="133"/>
    </location>
</feature>
<keyword evidence="6" id="KW-0732">Signal</keyword>
<dbReference type="Pfam" id="PF00187">
    <property type="entry name" value="Chitin_bind_1"/>
    <property type="match status" value="2"/>
</dbReference>
<feature type="disulfide bond" evidence="5">
    <location>
        <begin position="34"/>
        <end position="49"/>
    </location>
</feature>
<dbReference type="KEGG" id="bdi:104584891"/>
<dbReference type="PROSITE" id="PS50941">
    <property type="entry name" value="CHIT_BIND_I_2"/>
    <property type="match status" value="2"/>
</dbReference>
<keyword evidence="1 5" id="KW-0147">Chitin-binding</keyword>
<dbReference type="Gene3D" id="3.30.60.10">
    <property type="entry name" value="Endochitinase-like"/>
    <property type="match status" value="2"/>
</dbReference>
<feature type="disulfide bond" evidence="5">
    <location>
        <begin position="48"/>
        <end position="62"/>
    </location>
</feature>
<keyword evidence="4" id="KW-0873">Pyrrolidone carboxylic acid</keyword>
<evidence type="ECO:0000256" key="2">
    <source>
        <dbReference type="ARBA" id="ARBA00022734"/>
    </source>
</evidence>
<dbReference type="InterPro" id="IPR018371">
    <property type="entry name" value="Chitin-binding_1_CS"/>
</dbReference>
<feature type="signal peptide" evidence="6">
    <location>
        <begin position="1"/>
        <end position="23"/>
    </location>
</feature>
<evidence type="ECO:0000256" key="5">
    <source>
        <dbReference type="PROSITE-ProRule" id="PRU00261"/>
    </source>
</evidence>
<keyword evidence="3 5" id="KW-1015">Disulfide bond</keyword>
<dbReference type="GeneID" id="104584891"/>